<sequence>MNLFSNLEENLILSLLISHHLPDDKLIWHFEKKGLFSIKRAYHIGLDMIIGVSNPCMWSFSVLGKLPSGNPSRSVNEWLISIIPSLDNHKYDLILMLSYAIWAAWNSMLWLGKCDSPNVMVPRTISWWQNFLMVPTGYKWTKPRQGQVKLNINGAWDATHLVGEAITVREGLALAYSRGFQNIIVESDLLQIVQALCSSLLDLSSFISFTHIRRQANEVAHRLAYFSLSSTTPALWFEEPPDIILDVLFEDC</sequence>
<dbReference type="InterPro" id="IPR052929">
    <property type="entry name" value="RNase_H-like_EbsB-rel"/>
</dbReference>
<name>A0A5N5H9U9_9ROSA</name>
<evidence type="ECO:0000313" key="3">
    <source>
        <dbReference type="Proteomes" id="UP000327157"/>
    </source>
</evidence>
<dbReference type="AlphaFoldDB" id="A0A5N5H9U9"/>
<accession>A0A5N5H9U9</accession>
<dbReference type="PANTHER" id="PTHR47074:SF79">
    <property type="entry name" value="PUTATIVE-RELATED"/>
    <property type="match status" value="1"/>
</dbReference>
<reference evidence="3" key="2">
    <citation type="submission" date="2019-10" db="EMBL/GenBank/DDBJ databases">
        <title>A de novo genome assembly of a pear dwarfing rootstock.</title>
        <authorList>
            <person name="Wang F."/>
            <person name="Wang J."/>
            <person name="Li S."/>
            <person name="Zhang Y."/>
            <person name="Fang M."/>
            <person name="Ma L."/>
            <person name="Zhao Y."/>
            <person name="Jiang S."/>
        </authorList>
    </citation>
    <scope>NUCLEOTIDE SEQUENCE [LARGE SCALE GENOMIC DNA]</scope>
</reference>
<dbReference type="Proteomes" id="UP000327157">
    <property type="component" value="Chromosome 4"/>
</dbReference>
<dbReference type="OrthoDB" id="1166005at2759"/>
<protein>
    <recommendedName>
        <fullName evidence="1">RNase H type-1 domain-containing protein</fullName>
    </recommendedName>
</protein>
<dbReference type="GO" id="GO:0003676">
    <property type="term" value="F:nucleic acid binding"/>
    <property type="evidence" value="ECO:0007669"/>
    <property type="project" value="InterPro"/>
</dbReference>
<keyword evidence="3" id="KW-1185">Reference proteome</keyword>
<gene>
    <name evidence="2" type="ORF">D8674_024382</name>
</gene>
<comment type="caution">
    <text evidence="2">The sequence shown here is derived from an EMBL/GenBank/DDBJ whole genome shotgun (WGS) entry which is preliminary data.</text>
</comment>
<organism evidence="2 3">
    <name type="scientific">Pyrus ussuriensis x Pyrus communis</name>
    <dbReference type="NCBI Taxonomy" id="2448454"/>
    <lineage>
        <taxon>Eukaryota</taxon>
        <taxon>Viridiplantae</taxon>
        <taxon>Streptophyta</taxon>
        <taxon>Embryophyta</taxon>
        <taxon>Tracheophyta</taxon>
        <taxon>Spermatophyta</taxon>
        <taxon>Magnoliopsida</taxon>
        <taxon>eudicotyledons</taxon>
        <taxon>Gunneridae</taxon>
        <taxon>Pentapetalae</taxon>
        <taxon>rosids</taxon>
        <taxon>fabids</taxon>
        <taxon>Rosales</taxon>
        <taxon>Rosaceae</taxon>
        <taxon>Amygdaloideae</taxon>
        <taxon>Maleae</taxon>
        <taxon>Pyrus</taxon>
    </lineage>
</organism>
<evidence type="ECO:0000259" key="1">
    <source>
        <dbReference type="Pfam" id="PF13456"/>
    </source>
</evidence>
<dbReference type="Pfam" id="PF13456">
    <property type="entry name" value="RVT_3"/>
    <property type="match status" value="1"/>
</dbReference>
<dbReference type="EMBL" id="SMOL01000231">
    <property type="protein sequence ID" value="KAB2622200.1"/>
    <property type="molecule type" value="Genomic_DNA"/>
</dbReference>
<feature type="domain" description="RNase H type-1" evidence="1">
    <location>
        <begin position="158"/>
        <end position="198"/>
    </location>
</feature>
<dbReference type="GO" id="GO:0004523">
    <property type="term" value="F:RNA-DNA hybrid ribonuclease activity"/>
    <property type="evidence" value="ECO:0007669"/>
    <property type="project" value="InterPro"/>
</dbReference>
<dbReference type="PANTHER" id="PTHR47074">
    <property type="entry name" value="BNAC02G40300D PROTEIN"/>
    <property type="match status" value="1"/>
</dbReference>
<proteinExistence type="predicted"/>
<reference evidence="2 3" key="1">
    <citation type="submission" date="2019-09" db="EMBL/GenBank/DDBJ databases">
        <authorList>
            <person name="Ou C."/>
        </authorList>
    </citation>
    <scope>NUCLEOTIDE SEQUENCE [LARGE SCALE GENOMIC DNA]</scope>
    <source>
        <strain evidence="2">S2</strain>
        <tissue evidence="2">Leaf</tissue>
    </source>
</reference>
<dbReference type="InterPro" id="IPR002156">
    <property type="entry name" value="RNaseH_domain"/>
</dbReference>
<evidence type="ECO:0000313" key="2">
    <source>
        <dbReference type="EMBL" id="KAB2622200.1"/>
    </source>
</evidence>
<reference evidence="2 3" key="3">
    <citation type="submission" date="2019-11" db="EMBL/GenBank/DDBJ databases">
        <title>A de novo genome assembly of a pear dwarfing rootstock.</title>
        <authorList>
            <person name="Wang F."/>
            <person name="Wang J."/>
            <person name="Li S."/>
            <person name="Zhang Y."/>
            <person name="Fang M."/>
            <person name="Ma L."/>
            <person name="Zhao Y."/>
            <person name="Jiang S."/>
        </authorList>
    </citation>
    <scope>NUCLEOTIDE SEQUENCE [LARGE SCALE GENOMIC DNA]</scope>
    <source>
        <strain evidence="2">S2</strain>
        <tissue evidence="2">Leaf</tissue>
    </source>
</reference>